<keyword evidence="3" id="KW-1003">Cell membrane</keyword>
<evidence type="ECO:0000256" key="2">
    <source>
        <dbReference type="ARBA" id="ARBA00022448"/>
    </source>
</evidence>
<keyword evidence="5 9" id="KW-0812">Transmembrane</keyword>
<dbReference type="Gene3D" id="1.10.3720.10">
    <property type="entry name" value="MetI-like"/>
    <property type="match status" value="1"/>
</dbReference>
<feature type="domain" description="ABC transmembrane type-1" evidence="10">
    <location>
        <begin position="94"/>
        <end position="321"/>
    </location>
</feature>
<feature type="transmembrane region" description="Helical" evidence="9">
    <location>
        <begin position="134"/>
        <end position="156"/>
    </location>
</feature>
<dbReference type="GO" id="GO:0071916">
    <property type="term" value="F:dipeptide transmembrane transporter activity"/>
    <property type="evidence" value="ECO:0007669"/>
    <property type="project" value="TreeGrafter"/>
</dbReference>
<dbReference type="RefSeq" id="WP_254101017.1">
    <property type="nucleotide sequence ID" value="NZ_JANATA010000015.1"/>
</dbReference>
<evidence type="ECO:0000313" key="12">
    <source>
        <dbReference type="Proteomes" id="UP001165413"/>
    </source>
</evidence>
<evidence type="ECO:0000313" key="11">
    <source>
        <dbReference type="EMBL" id="MCP3429080.1"/>
    </source>
</evidence>
<evidence type="ECO:0000256" key="9">
    <source>
        <dbReference type="RuleBase" id="RU363032"/>
    </source>
</evidence>
<evidence type="ECO:0000256" key="4">
    <source>
        <dbReference type="ARBA" id="ARBA00022519"/>
    </source>
</evidence>
<keyword evidence="12" id="KW-1185">Reference proteome</keyword>
<dbReference type="Proteomes" id="UP001165413">
    <property type="component" value="Unassembled WGS sequence"/>
</dbReference>
<feature type="transmembrane region" description="Helical" evidence="9">
    <location>
        <begin position="303"/>
        <end position="329"/>
    </location>
</feature>
<feature type="transmembrane region" description="Helical" evidence="9">
    <location>
        <begin position="100"/>
        <end position="122"/>
    </location>
</feature>
<dbReference type="Pfam" id="PF00528">
    <property type="entry name" value="BPD_transp_1"/>
    <property type="match status" value="1"/>
</dbReference>
<dbReference type="SUPFAM" id="SSF161098">
    <property type="entry name" value="MetI-like"/>
    <property type="match status" value="1"/>
</dbReference>
<keyword evidence="6 9" id="KW-1133">Transmembrane helix</keyword>
<evidence type="ECO:0000256" key="7">
    <source>
        <dbReference type="ARBA" id="ARBA00023136"/>
    </source>
</evidence>
<evidence type="ECO:0000259" key="10">
    <source>
        <dbReference type="PROSITE" id="PS50928"/>
    </source>
</evidence>
<comment type="similarity">
    <text evidence="8">Belongs to the binding-protein-dependent transport system permease family. OppBC subfamily.</text>
</comment>
<dbReference type="PROSITE" id="PS50928">
    <property type="entry name" value="ABC_TM1"/>
    <property type="match status" value="1"/>
</dbReference>
<dbReference type="GO" id="GO:0005886">
    <property type="term" value="C:plasma membrane"/>
    <property type="evidence" value="ECO:0007669"/>
    <property type="project" value="UniProtKB-SubCell"/>
</dbReference>
<dbReference type="CDD" id="cd06261">
    <property type="entry name" value="TM_PBP2"/>
    <property type="match status" value="1"/>
</dbReference>
<dbReference type="InterPro" id="IPR000515">
    <property type="entry name" value="MetI-like"/>
</dbReference>
<feature type="transmembrane region" description="Helical" evidence="9">
    <location>
        <begin position="261"/>
        <end position="283"/>
    </location>
</feature>
<organism evidence="11 12">
    <name type="scientific">Opacimonas viscosa</name>
    <dbReference type="NCBI Taxonomy" id="2961944"/>
    <lineage>
        <taxon>Bacteria</taxon>
        <taxon>Pseudomonadati</taxon>
        <taxon>Pseudomonadota</taxon>
        <taxon>Gammaproteobacteria</taxon>
        <taxon>Alteromonadales</taxon>
        <taxon>Alteromonadaceae</taxon>
        <taxon>Opacimonas</taxon>
    </lineage>
</organism>
<evidence type="ECO:0000256" key="8">
    <source>
        <dbReference type="ARBA" id="ARBA00024202"/>
    </source>
</evidence>
<sequence>MLNTLVRYFNLIVITLFILLLISFSLAYFFPGDPYTNLTGKMLLADTDGPLAAAFREGNVLQQFWYYVQNLTMGNWGHSFSSALPLYDQIFQTLPATLELTFYASTLSLVIGIPCGMLAGFLHHKKTDYTFMSMSMVMVSFPVFWLALLLILIFSLQLNLLPMSGRLSLLYDIPETSGFVLIDIINSSHPDRDAALYDAIQHLILPTIAVSFITTAVFLRTTRRAIVDVMATEYIKTAQTRGLPFYVIFSRHVLRNAMLSILPLLAIQISTLVTNVMIVETVFSWPGVGHWLIQAIYERDYPAIRIGMLLVSSIVVFFAMSLECISRLIDPSRDNKKYA</sequence>
<feature type="transmembrane region" description="Helical" evidence="9">
    <location>
        <begin position="7"/>
        <end position="30"/>
    </location>
</feature>
<comment type="caution">
    <text evidence="11">The sequence shown here is derived from an EMBL/GenBank/DDBJ whole genome shotgun (WGS) entry which is preliminary data.</text>
</comment>
<evidence type="ECO:0000256" key="3">
    <source>
        <dbReference type="ARBA" id="ARBA00022475"/>
    </source>
</evidence>
<protein>
    <submittedName>
        <fullName evidence="11">ABC transporter permease</fullName>
    </submittedName>
</protein>
<dbReference type="InterPro" id="IPR035906">
    <property type="entry name" value="MetI-like_sf"/>
</dbReference>
<comment type="subcellular location">
    <subcellularLocation>
        <location evidence="1">Cell inner membrane</location>
        <topology evidence="1">Multi-pass membrane protein</topology>
    </subcellularLocation>
    <subcellularLocation>
        <location evidence="9">Cell membrane</location>
        <topology evidence="9">Multi-pass membrane protein</topology>
    </subcellularLocation>
</comment>
<accession>A0AA41WZB6</accession>
<name>A0AA41WZB6_9ALTE</name>
<proteinExistence type="inferred from homology"/>
<dbReference type="PANTHER" id="PTHR43163:SF4">
    <property type="entry name" value="PUTRESCINE EXPORT SYSTEM PERMEASE PROTEIN SAPB"/>
    <property type="match status" value="1"/>
</dbReference>
<evidence type="ECO:0000256" key="1">
    <source>
        <dbReference type="ARBA" id="ARBA00004429"/>
    </source>
</evidence>
<feature type="transmembrane region" description="Helical" evidence="9">
    <location>
        <begin position="199"/>
        <end position="219"/>
    </location>
</feature>
<keyword evidence="2 9" id="KW-0813">Transport</keyword>
<dbReference type="AlphaFoldDB" id="A0AA41WZB6"/>
<reference evidence="11" key="1">
    <citation type="submission" date="2022-07" db="EMBL/GenBank/DDBJ databases">
        <title>Characterization of the Novel Bacterium Alteromonas immobilis LMIT006 and Alteromonas gregis LMIT007.</title>
        <authorList>
            <person name="Lin X."/>
        </authorList>
    </citation>
    <scope>NUCLEOTIDE SEQUENCE</scope>
    <source>
        <strain evidence="11">LMIT007</strain>
    </source>
</reference>
<evidence type="ECO:0000256" key="6">
    <source>
        <dbReference type="ARBA" id="ARBA00022989"/>
    </source>
</evidence>
<keyword evidence="4" id="KW-0997">Cell inner membrane</keyword>
<dbReference type="PANTHER" id="PTHR43163">
    <property type="entry name" value="DIPEPTIDE TRANSPORT SYSTEM PERMEASE PROTEIN DPPB-RELATED"/>
    <property type="match status" value="1"/>
</dbReference>
<evidence type="ECO:0000256" key="5">
    <source>
        <dbReference type="ARBA" id="ARBA00022692"/>
    </source>
</evidence>
<gene>
    <name evidence="11" type="ORF">NLF92_09005</name>
</gene>
<keyword evidence="7 9" id="KW-0472">Membrane</keyword>
<dbReference type="EMBL" id="JANATA010000015">
    <property type="protein sequence ID" value="MCP3429080.1"/>
    <property type="molecule type" value="Genomic_DNA"/>
</dbReference>